<accession>A0A2P2JZT7</accession>
<dbReference type="AlphaFoldDB" id="A0A2P2JZT7"/>
<reference evidence="1" key="1">
    <citation type="submission" date="2018-02" db="EMBL/GenBank/DDBJ databases">
        <title>Rhizophora mucronata_Transcriptome.</title>
        <authorList>
            <person name="Meera S.P."/>
            <person name="Sreeshan A."/>
            <person name="Augustine A."/>
        </authorList>
    </citation>
    <scope>NUCLEOTIDE SEQUENCE</scope>
    <source>
        <tissue evidence="1">Leaf</tissue>
    </source>
</reference>
<organism evidence="1">
    <name type="scientific">Rhizophora mucronata</name>
    <name type="common">Asiatic mangrove</name>
    <dbReference type="NCBI Taxonomy" id="61149"/>
    <lineage>
        <taxon>Eukaryota</taxon>
        <taxon>Viridiplantae</taxon>
        <taxon>Streptophyta</taxon>
        <taxon>Embryophyta</taxon>
        <taxon>Tracheophyta</taxon>
        <taxon>Spermatophyta</taxon>
        <taxon>Magnoliopsida</taxon>
        <taxon>eudicotyledons</taxon>
        <taxon>Gunneridae</taxon>
        <taxon>Pentapetalae</taxon>
        <taxon>rosids</taxon>
        <taxon>fabids</taxon>
        <taxon>Malpighiales</taxon>
        <taxon>Rhizophoraceae</taxon>
        <taxon>Rhizophora</taxon>
    </lineage>
</organism>
<dbReference type="EMBL" id="GGEC01018462">
    <property type="protein sequence ID" value="MBW98945.1"/>
    <property type="molecule type" value="Transcribed_RNA"/>
</dbReference>
<evidence type="ECO:0000313" key="1">
    <source>
        <dbReference type="EMBL" id="MBW98945.1"/>
    </source>
</evidence>
<protein>
    <submittedName>
        <fullName evidence="1">Uncharacterized protein</fullName>
    </submittedName>
</protein>
<name>A0A2P2JZT7_RHIMU</name>
<sequence>MWVATQTRKEVLVAITIHFVLKRNGQNKGT</sequence>
<proteinExistence type="predicted"/>